<keyword evidence="3" id="KW-1185">Reference proteome</keyword>
<evidence type="ECO:0008006" key="4">
    <source>
        <dbReference type="Google" id="ProtNLM"/>
    </source>
</evidence>
<dbReference type="Pfam" id="PF04338">
    <property type="entry name" value="DUF481"/>
    <property type="match status" value="1"/>
</dbReference>
<dbReference type="InterPro" id="IPR007433">
    <property type="entry name" value="DUF481"/>
</dbReference>
<evidence type="ECO:0000313" key="3">
    <source>
        <dbReference type="Proteomes" id="UP000244450"/>
    </source>
</evidence>
<feature type="chain" id="PRO_5015698837" description="DUF481 domain-containing protein" evidence="1">
    <location>
        <begin position="19"/>
        <end position="242"/>
    </location>
</feature>
<comment type="caution">
    <text evidence="2">The sequence shown here is derived from an EMBL/GenBank/DDBJ whole genome shotgun (WGS) entry which is preliminary data.</text>
</comment>
<organism evidence="2 3">
    <name type="scientific">Chitinophaga parva</name>
    <dbReference type="NCBI Taxonomy" id="2169414"/>
    <lineage>
        <taxon>Bacteria</taxon>
        <taxon>Pseudomonadati</taxon>
        <taxon>Bacteroidota</taxon>
        <taxon>Chitinophagia</taxon>
        <taxon>Chitinophagales</taxon>
        <taxon>Chitinophagaceae</taxon>
        <taxon>Chitinophaga</taxon>
    </lineage>
</organism>
<protein>
    <recommendedName>
        <fullName evidence="4">DUF481 domain-containing protein</fullName>
    </recommendedName>
</protein>
<dbReference type="OrthoDB" id="789864at2"/>
<evidence type="ECO:0000256" key="1">
    <source>
        <dbReference type="SAM" id="SignalP"/>
    </source>
</evidence>
<name>A0A2T7BEF7_9BACT</name>
<accession>A0A2T7BEF7</accession>
<reference evidence="2 3" key="1">
    <citation type="submission" date="2018-04" db="EMBL/GenBank/DDBJ databases">
        <title>Chitinophaga fuyangensis sp. nov., isolated from soil in a chemical factory.</title>
        <authorList>
            <person name="Chen K."/>
        </authorList>
    </citation>
    <scope>NUCLEOTIDE SEQUENCE [LARGE SCALE GENOMIC DNA]</scope>
    <source>
        <strain evidence="2 3">LY-1</strain>
    </source>
</reference>
<dbReference type="AlphaFoldDB" id="A0A2T7BEF7"/>
<dbReference type="EMBL" id="QCYK01000003">
    <property type="protein sequence ID" value="PUZ23467.1"/>
    <property type="molecule type" value="Genomic_DNA"/>
</dbReference>
<evidence type="ECO:0000313" key="2">
    <source>
        <dbReference type="EMBL" id="PUZ23467.1"/>
    </source>
</evidence>
<proteinExistence type="predicted"/>
<dbReference type="Proteomes" id="UP000244450">
    <property type="component" value="Unassembled WGS sequence"/>
</dbReference>
<keyword evidence="1" id="KW-0732">Signal</keyword>
<gene>
    <name evidence="2" type="ORF">DCC81_21065</name>
</gene>
<sequence length="242" mass="27845">MKYLMLLLLLVSGPSVLAQYNDSTHYYIRYASTGSINSTNEGHSYLLNNALKTGIKKSRFSLNGNAGYVYGQQDSSITNNDFGASIDFNYKSSLPKMYYWGLANYDKSLSLKINDRLQVGGGLAYSLVETKNSMLNISDGILYEKSDLFLEDTIHDVYHTFRNSLRLQYRFSIHDMIIFDGNNFYQPSLQNGGDYILRFANSLSVKLYKWLLITATMNYNRNSRTEKENLLFNYGITFEKYF</sequence>
<feature type="signal peptide" evidence="1">
    <location>
        <begin position="1"/>
        <end position="18"/>
    </location>
</feature>